<evidence type="ECO:0000313" key="2">
    <source>
        <dbReference type="EMBL" id="KAJ1216644.1"/>
    </source>
</evidence>
<name>A0AAV7WTJ8_PLEWA</name>
<comment type="caution">
    <text evidence="2">The sequence shown here is derived from an EMBL/GenBank/DDBJ whole genome shotgun (WGS) entry which is preliminary data.</text>
</comment>
<dbReference type="EMBL" id="JANPWB010000001">
    <property type="protein sequence ID" value="KAJ1216644.1"/>
    <property type="molecule type" value="Genomic_DNA"/>
</dbReference>
<dbReference type="AlphaFoldDB" id="A0AAV7WTJ8"/>
<organism evidence="2 3">
    <name type="scientific">Pleurodeles waltl</name>
    <name type="common">Iberian ribbed newt</name>
    <dbReference type="NCBI Taxonomy" id="8319"/>
    <lineage>
        <taxon>Eukaryota</taxon>
        <taxon>Metazoa</taxon>
        <taxon>Chordata</taxon>
        <taxon>Craniata</taxon>
        <taxon>Vertebrata</taxon>
        <taxon>Euteleostomi</taxon>
        <taxon>Amphibia</taxon>
        <taxon>Batrachia</taxon>
        <taxon>Caudata</taxon>
        <taxon>Salamandroidea</taxon>
        <taxon>Salamandridae</taxon>
        <taxon>Pleurodelinae</taxon>
        <taxon>Pleurodeles</taxon>
    </lineage>
</organism>
<evidence type="ECO:0000256" key="1">
    <source>
        <dbReference type="SAM" id="MobiDB-lite"/>
    </source>
</evidence>
<evidence type="ECO:0000313" key="3">
    <source>
        <dbReference type="Proteomes" id="UP001066276"/>
    </source>
</evidence>
<sequence length="183" mass="19143">MRHSSQHAAPELQHSSLWAGPPPRGPSHPRLTAFLRRATRLNQGAGGAAAGARPPHSRFTAPDQSKGSSPQYSSATAALCSQRRRVGAQRWPGPPGAPLTSRGCATPPVHGGPAPLRSLTASPVRGGHARGPAAQRQLRRGSPIPAAILISRPIGAAGRAQGLLFTTARRDRLPKCQGTRRDS</sequence>
<keyword evidence="3" id="KW-1185">Reference proteome</keyword>
<feature type="compositionally biased region" description="Polar residues" evidence="1">
    <location>
        <begin position="62"/>
        <end position="76"/>
    </location>
</feature>
<protein>
    <submittedName>
        <fullName evidence="2">Uncharacterized protein</fullName>
    </submittedName>
</protein>
<dbReference type="Proteomes" id="UP001066276">
    <property type="component" value="Chromosome 1_1"/>
</dbReference>
<proteinExistence type="predicted"/>
<accession>A0AAV7WTJ8</accession>
<feature type="region of interest" description="Disordered" evidence="1">
    <location>
        <begin position="1"/>
        <end position="140"/>
    </location>
</feature>
<gene>
    <name evidence="2" type="ORF">NDU88_004245</name>
</gene>
<reference evidence="2" key="1">
    <citation type="journal article" date="2022" name="bioRxiv">
        <title>Sequencing and chromosome-scale assembly of the giantPleurodeles waltlgenome.</title>
        <authorList>
            <person name="Brown T."/>
            <person name="Elewa A."/>
            <person name="Iarovenko S."/>
            <person name="Subramanian E."/>
            <person name="Araus A.J."/>
            <person name="Petzold A."/>
            <person name="Susuki M."/>
            <person name="Suzuki K.-i.T."/>
            <person name="Hayashi T."/>
            <person name="Toyoda A."/>
            <person name="Oliveira C."/>
            <person name="Osipova E."/>
            <person name="Leigh N.D."/>
            <person name="Simon A."/>
            <person name="Yun M.H."/>
        </authorList>
    </citation>
    <scope>NUCLEOTIDE SEQUENCE</scope>
    <source>
        <strain evidence="2">20211129_DDA</strain>
        <tissue evidence="2">Liver</tissue>
    </source>
</reference>